<dbReference type="WBParaSite" id="HDID_0000798501-mRNA-1">
    <property type="protein sequence ID" value="HDID_0000798501-mRNA-1"/>
    <property type="gene ID" value="HDID_0000798501"/>
</dbReference>
<dbReference type="InterPro" id="IPR028271">
    <property type="entry name" value="RAMAC"/>
</dbReference>
<dbReference type="GO" id="GO:0003723">
    <property type="term" value="F:RNA binding"/>
    <property type="evidence" value="ECO:0007669"/>
    <property type="project" value="InterPro"/>
</dbReference>
<sequence>MSQFKSEADYESIFKHRYSTDDNEFTEYAEKPSPSPPVFEGWISRSNRHHSSDNRYSNRQSNSCRRHEYSHRRD</sequence>
<dbReference type="GO" id="GO:0031533">
    <property type="term" value="C:mRNA capping enzyme complex"/>
    <property type="evidence" value="ECO:0007669"/>
    <property type="project" value="InterPro"/>
</dbReference>
<proteinExistence type="predicted"/>
<dbReference type="AlphaFoldDB" id="A0A0R3SRX8"/>
<evidence type="ECO:0000313" key="4">
    <source>
        <dbReference type="WBParaSite" id="HDID_0000798501-mRNA-1"/>
    </source>
</evidence>
<reference evidence="4" key="1">
    <citation type="submission" date="2017-02" db="UniProtKB">
        <authorList>
            <consortium name="WormBaseParasite"/>
        </authorList>
    </citation>
    <scope>IDENTIFICATION</scope>
</reference>
<reference evidence="2 3" key="2">
    <citation type="submission" date="2018-11" db="EMBL/GenBank/DDBJ databases">
        <authorList>
            <consortium name="Pathogen Informatics"/>
        </authorList>
    </citation>
    <scope>NUCLEOTIDE SEQUENCE [LARGE SCALE GENOMIC DNA]</scope>
</reference>
<evidence type="ECO:0000313" key="2">
    <source>
        <dbReference type="EMBL" id="VDL60301.1"/>
    </source>
</evidence>
<organism evidence="4">
    <name type="scientific">Hymenolepis diminuta</name>
    <name type="common">Rat tapeworm</name>
    <dbReference type="NCBI Taxonomy" id="6216"/>
    <lineage>
        <taxon>Eukaryota</taxon>
        <taxon>Metazoa</taxon>
        <taxon>Spiralia</taxon>
        <taxon>Lophotrochozoa</taxon>
        <taxon>Platyhelminthes</taxon>
        <taxon>Cestoda</taxon>
        <taxon>Eucestoda</taxon>
        <taxon>Cyclophyllidea</taxon>
        <taxon>Hymenolepididae</taxon>
        <taxon>Hymenolepis</taxon>
    </lineage>
</organism>
<evidence type="ECO:0000313" key="3">
    <source>
        <dbReference type="Proteomes" id="UP000274504"/>
    </source>
</evidence>
<protein>
    <submittedName>
        <fullName evidence="4">CDI domain-containing protein</fullName>
    </submittedName>
</protein>
<feature type="region of interest" description="Disordered" evidence="1">
    <location>
        <begin position="21"/>
        <end position="74"/>
    </location>
</feature>
<dbReference type="OrthoDB" id="5875297at2759"/>
<gene>
    <name evidence="2" type="ORF">HDID_LOCUS7983</name>
</gene>
<name>A0A0R3SRX8_HYMDI</name>
<accession>A0A0R3SRX8</accession>
<dbReference type="Proteomes" id="UP000274504">
    <property type="component" value="Unassembled WGS sequence"/>
</dbReference>
<dbReference type="Pfam" id="PF15320">
    <property type="entry name" value="RAM"/>
    <property type="match status" value="1"/>
</dbReference>
<dbReference type="EMBL" id="UYSG01011007">
    <property type="protein sequence ID" value="VDL60301.1"/>
    <property type="molecule type" value="Genomic_DNA"/>
</dbReference>
<dbReference type="GO" id="GO:0106005">
    <property type="term" value="P:RNA 5'-cap (guanine-N7)-methylation"/>
    <property type="evidence" value="ECO:0007669"/>
    <property type="project" value="InterPro"/>
</dbReference>
<evidence type="ECO:0000256" key="1">
    <source>
        <dbReference type="SAM" id="MobiDB-lite"/>
    </source>
</evidence>